<feature type="compositionally biased region" description="Polar residues" evidence="4">
    <location>
        <begin position="1517"/>
        <end position="1526"/>
    </location>
</feature>
<dbReference type="InterPro" id="IPR001965">
    <property type="entry name" value="Znf_PHD"/>
</dbReference>
<dbReference type="InterPro" id="IPR019786">
    <property type="entry name" value="Zinc_finger_PHD-type_CS"/>
</dbReference>
<organism evidence="6 7">
    <name type="scientific">Ephemerocybe angulata</name>
    <dbReference type="NCBI Taxonomy" id="980116"/>
    <lineage>
        <taxon>Eukaryota</taxon>
        <taxon>Fungi</taxon>
        <taxon>Dikarya</taxon>
        <taxon>Basidiomycota</taxon>
        <taxon>Agaricomycotina</taxon>
        <taxon>Agaricomycetes</taxon>
        <taxon>Agaricomycetidae</taxon>
        <taxon>Agaricales</taxon>
        <taxon>Agaricineae</taxon>
        <taxon>Psathyrellaceae</taxon>
        <taxon>Ephemerocybe</taxon>
    </lineage>
</organism>
<keyword evidence="2" id="KW-0863">Zinc-finger</keyword>
<evidence type="ECO:0000256" key="4">
    <source>
        <dbReference type="SAM" id="MobiDB-lite"/>
    </source>
</evidence>
<dbReference type="OrthoDB" id="3173036at2759"/>
<gene>
    <name evidence="6" type="ORF">D9611_004175</name>
</gene>
<dbReference type="EMBL" id="JAACJK010000164">
    <property type="protein sequence ID" value="KAF5324909.1"/>
    <property type="molecule type" value="Genomic_DNA"/>
</dbReference>
<protein>
    <recommendedName>
        <fullName evidence="5">Zinc finger PHD-type domain-containing protein</fullName>
    </recommendedName>
</protein>
<evidence type="ECO:0000313" key="6">
    <source>
        <dbReference type="EMBL" id="KAF5324909.1"/>
    </source>
</evidence>
<feature type="compositionally biased region" description="Polar residues" evidence="4">
    <location>
        <begin position="105"/>
        <end position="121"/>
    </location>
</feature>
<sequence>MPPRFKVPKSHELTEEEIAKYMKSLKYDQSGHMLCPRCQKAYPTGTGGPKNILKTHMYTPNCDSTFKELQEQSSLRKASEGFKGFFSFGKKKKNVPSTAIEPTRIQGQPSTEVTSKVSNPVQDGYTPAETSNLSTTSLPEPRKSLHELALRLIDPPADTENMFLSEFDIPPSSYDDPAKGIDELFEDSLNAVLHSAFGWGDGEETYERKVAGLRATRLQGLCSFITHFVDGHGMSMGLLDARISLLVDALKKWGNLRPVNSIVELVPVKIHESAHSNATTAVNEDAPHATNTQEVITVDDSDSEEIINSRTSLPASTAERFRNRKPCQGHLLHIPNGQSPNSAYPFKLHDDMDIPWDCSIKNGRLTLFSRRCEDEVDGTEGACRACLSLPRNNILKGIIQRMEEGIKEGTNWKYYGIGGLQKLLGLKNKRIEWYRLRSLNHARTLATKIRALDDHKRFLAAVASKRVERVDRIVRLGLRHGRGIRFLLGQCVKAAEGLYSPKDYEERDYMRGIVLWKLGGNRIAGIAHRALGLPSITTLKNQTRIPPIGISPRQPTVQEVSKNVAMSFEGMEEALKLEPGARNRHAVLMFDEIATEQRLRWDSKTNMIVGVCREHADQAPLEFNSGKDVEAVYRALDGGKIHYAKEATIGAVGVLSDDNRMYGARGVLISGDCKKETGQEHAKVLQTVLDGVNEQKPTTKTRIVSIASDGESRRGAAMVMMTFKKKLSPDSDIYSQLSSLPFMNFHVGDDDLTPDKDFKHVFKRLRNLCLRESGFVVGGVRITPSIIKAHLQAEKAKADHIRSILNPDDKQDVKLAFDLLKAIWALPAKTESTNPSFIRAREALWTFGQFVYHLMLPYLCPELSLSEQLEHLSAAAHLAMFLYRTDGKDGLPTLLYTDLMVMIKNAYFCVAKAKVDNPNGSFWVILLGTDRLEELFGDLRTMVGNDANLDLLQVSWRLSGTAEVANILSKYPHWDRPPRRLKVPPIGRDFVPLTAVTDHLKPRFWVGNTKVKTVTLQTTWSGGRHIIEKSIRGASEEFAKMEKQKTTSSGSSEFDILSPNGKLLVDTSGADPGPADDSTLEDNDGRNAEESEVPSGALTEDDAEAGIEVEDALSDAEPDEDTSHPPSFERTITLHGKPVAKARALAIYNKHRSFPTSFDRLKRVRHVERFASRLETIEEDTMEDEAHTSSLLIHDPISTMLWSNDRLWLGIGEVTSIKKDGRAVDGVELDLLVEDTVQVSFQLLGLRPSTVEEDPKQKHDWRTYSVPEHSFSIPGRLVEVINPKYKSIPARPSLLFYLLDSVFLVAVSAGLLGRLSLDDLKLAPRIAPLAYFPYREVSGKACFLCEDERELSGLGGASTVECEYCEVPPLLDVSQSQRVIEHMASHILRDANVKEIDEPCGLCLRPYPLCKYYLKKSKGAEGGLTIDRKRSECKYSIKFYYHTAAKVSSTSPCSNVPVPCPLCPKSAPAVWKYNLKAHFVRKHPTQVSKGEYSKLWEITSYERAEVMKRRNVRRPQVTESVSNQLVVSDAHKSSNTSIPDSESDTHSDSDDDEDAPFDTHSRSPSPALSYVDAQQDDDYEMDWDGPNSFNLGGDLNANRATTVTEDDGGMEFDMVVEGGREKEEEDLAASPTEPGVSVPTSPAAAEDSNEAHGQQSIPSPRPRLILKLSRNAVASTSSDPGTVPPCSANKVTTPEAEHGDLEAPTITRRLKRKAPDSALSECECGIMVEAGAPGTIRCGKKGCETVWFHMECYGLPVVPKGWKCDACAASSRKGTKRSRR</sequence>
<feature type="compositionally biased region" description="Polar residues" evidence="4">
    <location>
        <begin position="128"/>
        <end position="138"/>
    </location>
</feature>
<dbReference type="SUPFAM" id="SSF57903">
    <property type="entry name" value="FYVE/PHD zinc finger"/>
    <property type="match status" value="1"/>
</dbReference>
<feature type="domain" description="Zinc finger PHD-type" evidence="5">
    <location>
        <begin position="1721"/>
        <end position="1768"/>
    </location>
</feature>
<keyword evidence="7" id="KW-1185">Reference proteome</keyword>
<reference evidence="6 7" key="1">
    <citation type="journal article" date="2020" name="ISME J.">
        <title>Uncovering the hidden diversity of litter-decomposition mechanisms in mushroom-forming fungi.</title>
        <authorList>
            <person name="Floudas D."/>
            <person name="Bentzer J."/>
            <person name="Ahren D."/>
            <person name="Johansson T."/>
            <person name="Persson P."/>
            <person name="Tunlid A."/>
        </authorList>
    </citation>
    <scope>NUCLEOTIDE SEQUENCE [LARGE SCALE GENOMIC DNA]</scope>
    <source>
        <strain evidence="6 7">CBS 175.51</strain>
    </source>
</reference>
<keyword evidence="1" id="KW-0479">Metal-binding</keyword>
<evidence type="ECO:0000259" key="5">
    <source>
        <dbReference type="SMART" id="SM00249"/>
    </source>
</evidence>
<evidence type="ECO:0000256" key="3">
    <source>
        <dbReference type="ARBA" id="ARBA00022833"/>
    </source>
</evidence>
<name>A0A8H5BKQ7_9AGAR</name>
<evidence type="ECO:0000256" key="2">
    <source>
        <dbReference type="ARBA" id="ARBA00022771"/>
    </source>
</evidence>
<evidence type="ECO:0000313" key="7">
    <source>
        <dbReference type="Proteomes" id="UP000541558"/>
    </source>
</evidence>
<dbReference type="Gene3D" id="3.30.40.10">
    <property type="entry name" value="Zinc/RING finger domain, C3HC4 (zinc finger)"/>
    <property type="match status" value="1"/>
</dbReference>
<comment type="caution">
    <text evidence="6">The sequence shown here is derived from an EMBL/GenBank/DDBJ whole genome shotgun (WGS) entry which is preliminary data.</text>
</comment>
<feature type="region of interest" description="Disordered" evidence="4">
    <location>
        <begin position="1513"/>
        <end position="1699"/>
    </location>
</feature>
<evidence type="ECO:0000256" key="1">
    <source>
        <dbReference type="ARBA" id="ARBA00022723"/>
    </source>
</evidence>
<dbReference type="SMART" id="SM00249">
    <property type="entry name" value="PHD"/>
    <property type="match status" value="1"/>
</dbReference>
<feature type="region of interest" description="Disordered" evidence="4">
    <location>
        <begin position="1039"/>
        <end position="1103"/>
    </location>
</feature>
<accession>A0A8H5BKQ7</accession>
<dbReference type="InterPro" id="IPR013083">
    <property type="entry name" value="Znf_RING/FYVE/PHD"/>
</dbReference>
<dbReference type="Proteomes" id="UP000541558">
    <property type="component" value="Unassembled WGS sequence"/>
</dbReference>
<feature type="region of interest" description="Disordered" evidence="4">
    <location>
        <begin position="96"/>
        <end position="139"/>
    </location>
</feature>
<dbReference type="PROSITE" id="PS01359">
    <property type="entry name" value="ZF_PHD_1"/>
    <property type="match status" value="1"/>
</dbReference>
<proteinExistence type="predicted"/>
<dbReference type="GO" id="GO:0008270">
    <property type="term" value="F:zinc ion binding"/>
    <property type="evidence" value="ECO:0007669"/>
    <property type="project" value="UniProtKB-KW"/>
</dbReference>
<feature type="compositionally biased region" description="Acidic residues" evidence="4">
    <location>
        <begin position="1574"/>
        <end position="1583"/>
    </location>
</feature>
<dbReference type="InterPro" id="IPR011011">
    <property type="entry name" value="Znf_FYVE_PHD"/>
</dbReference>
<keyword evidence="3" id="KW-0862">Zinc</keyword>